<accession>A0AAV6LP79</accession>
<reference evidence="3" key="1">
    <citation type="submission" date="2020-08" db="EMBL/GenBank/DDBJ databases">
        <title>Plant Genome Project.</title>
        <authorList>
            <person name="Zhang R.-G."/>
        </authorList>
    </citation>
    <scope>NUCLEOTIDE SEQUENCE</scope>
    <source>
        <strain evidence="3">WSP0</strain>
        <tissue evidence="3">Leaf</tissue>
    </source>
</reference>
<dbReference type="Proteomes" id="UP000823749">
    <property type="component" value="Chromosome 1"/>
</dbReference>
<dbReference type="InterPro" id="IPR011604">
    <property type="entry name" value="PDDEXK-like_dom_sf"/>
</dbReference>
<evidence type="ECO:0000313" key="3">
    <source>
        <dbReference type="EMBL" id="KAG5566782.1"/>
    </source>
</evidence>
<dbReference type="PANTHER" id="PTHR14464">
    <property type="entry name" value="EXONUCLEASE V"/>
    <property type="match status" value="1"/>
</dbReference>
<name>A0AAV6LP79_9ERIC</name>
<dbReference type="AlphaFoldDB" id="A0AAV6LP79"/>
<organism evidence="3 4">
    <name type="scientific">Rhododendron griersonianum</name>
    <dbReference type="NCBI Taxonomy" id="479676"/>
    <lineage>
        <taxon>Eukaryota</taxon>
        <taxon>Viridiplantae</taxon>
        <taxon>Streptophyta</taxon>
        <taxon>Embryophyta</taxon>
        <taxon>Tracheophyta</taxon>
        <taxon>Spermatophyta</taxon>
        <taxon>Magnoliopsida</taxon>
        <taxon>eudicotyledons</taxon>
        <taxon>Gunneridae</taxon>
        <taxon>Pentapetalae</taxon>
        <taxon>asterids</taxon>
        <taxon>Ericales</taxon>
        <taxon>Ericaceae</taxon>
        <taxon>Ericoideae</taxon>
        <taxon>Rhodoreae</taxon>
        <taxon>Rhododendron</taxon>
    </lineage>
</organism>
<dbReference type="Pfam" id="PF09810">
    <property type="entry name" value="Exo5"/>
    <property type="match status" value="3"/>
</dbReference>
<feature type="compositionally biased region" description="Pro residues" evidence="2">
    <location>
        <begin position="1"/>
        <end position="12"/>
    </location>
</feature>
<dbReference type="GO" id="GO:0045145">
    <property type="term" value="F:single-stranded DNA 5'-3' DNA exonuclease activity"/>
    <property type="evidence" value="ECO:0007669"/>
    <property type="project" value="InterPro"/>
</dbReference>
<dbReference type="GO" id="GO:0005634">
    <property type="term" value="C:nucleus"/>
    <property type="evidence" value="ECO:0007669"/>
    <property type="project" value="TreeGrafter"/>
</dbReference>
<proteinExistence type="inferred from homology"/>
<comment type="similarity">
    <text evidence="1">Belongs to the EXO5 family.</text>
</comment>
<feature type="region of interest" description="Disordered" evidence="2">
    <location>
        <begin position="1"/>
        <end position="26"/>
    </location>
</feature>
<evidence type="ECO:0008006" key="5">
    <source>
        <dbReference type="Google" id="ProtNLM"/>
    </source>
</evidence>
<evidence type="ECO:0000256" key="2">
    <source>
        <dbReference type="SAM" id="MobiDB-lite"/>
    </source>
</evidence>
<dbReference type="PANTHER" id="PTHR14464:SF4">
    <property type="entry name" value="EXONUCLEASE V"/>
    <property type="match status" value="1"/>
</dbReference>
<dbReference type="InterPro" id="IPR019190">
    <property type="entry name" value="EXOV"/>
</dbReference>
<dbReference type="EMBL" id="JACTNZ010000001">
    <property type="protein sequence ID" value="KAG5566782.1"/>
    <property type="molecule type" value="Genomic_DNA"/>
</dbReference>
<sequence>MTEPPPPPPTPSLSPQTHKNKSPEIPIEIVSDEEMALIEAALAAAGSSQLRKNARSIQSITFLAKRRLSTGEQPSSAGGDIEDAGGGCGSRKRSRVFESLLHRFRRKRGLSVTDITSTEWCEKQMEYYLLFGRPEVSKAMKAGIARHTVLEEEVVKRVEVRLKTVEDVWALKLMNFMAGVNQLLFEGLTRELPLIGFVEGVWMVGVVDEIRMPAIETERSPTLVETKTRVQATLPGEPQQRNAMLQLMCYKYLWDNLVANEFPSRKFLDFFSLNPHSNLSEEIIAHSCKSGFAAETLDDLMRYFQNTCSMLPPAHDQLLLRYELQEDHSLLHEFDFTYDPDWVKGQTQCTLEFWRGEREARYTAEEERWKCKYCQFASACPTNADSNPSIIKPPLSSPLSSPK</sequence>
<protein>
    <recommendedName>
        <fullName evidence="5">Exonuclease V</fullName>
    </recommendedName>
</protein>
<dbReference type="GO" id="GO:0036297">
    <property type="term" value="P:interstrand cross-link repair"/>
    <property type="evidence" value="ECO:0007669"/>
    <property type="project" value="TreeGrafter"/>
</dbReference>
<keyword evidence="4" id="KW-1185">Reference proteome</keyword>
<feature type="region of interest" description="Disordered" evidence="2">
    <location>
        <begin position="68"/>
        <end position="88"/>
    </location>
</feature>
<evidence type="ECO:0000313" key="4">
    <source>
        <dbReference type="Proteomes" id="UP000823749"/>
    </source>
</evidence>
<comment type="caution">
    <text evidence="3">The sequence shown here is derived from an EMBL/GenBank/DDBJ whole genome shotgun (WGS) entry which is preliminary data.</text>
</comment>
<gene>
    <name evidence="3" type="ORF">RHGRI_002352</name>
</gene>
<dbReference type="Gene3D" id="3.90.320.10">
    <property type="match status" value="1"/>
</dbReference>
<evidence type="ECO:0000256" key="1">
    <source>
        <dbReference type="ARBA" id="ARBA00009797"/>
    </source>
</evidence>